<protein>
    <submittedName>
        <fullName evidence="1">Uncharacterized protein</fullName>
    </submittedName>
</protein>
<evidence type="ECO:0000313" key="1">
    <source>
        <dbReference type="EnsemblPlants" id="PGSC0003DMT400090222"/>
    </source>
</evidence>
<proteinExistence type="predicted"/>
<accession>M1DJX6</accession>
<reference evidence="2" key="1">
    <citation type="journal article" date="2011" name="Nature">
        <title>Genome sequence and analysis of the tuber crop potato.</title>
        <authorList>
            <consortium name="The Potato Genome Sequencing Consortium"/>
        </authorList>
    </citation>
    <scope>NUCLEOTIDE SEQUENCE [LARGE SCALE GENOMIC DNA]</scope>
    <source>
        <strain evidence="2">cv. DM1-3 516 R44</strain>
    </source>
</reference>
<sequence>MRQPYKVALLLLDDMKQINRAWNTIEDKVSSLHLSISKELVEIKHEHDEDMAKRLDLLSKHVMRSGIKLVNMLLPSASLHLGSLGGIILLSGTARLHADCSISPPISSFPSGFSTLEQTARIRPFGDSPNGFGDSQIFISSFFQQPLFPFAK</sequence>
<reference evidence="1" key="2">
    <citation type="submission" date="2015-06" db="UniProtKB">
        <authorList>
            <consortium name="EnsemblPlants"/>
        </authorList>
    </citation>
    <scope>IDENTIFICATION</scope>
    <source>
        <strain evidence="1">DM1-3 516 R44</strain>
    </source>
</reference>
<organism evidence="1 2">
    <name type="scientific">Solanum tuberosum</name>
    <name type="common">Potato</name>
    <dbReference type="NCBI Taxonomy" id="4113"/>
    <lineage>
        <taxon>Eukaryota</taxon>
        <taxon>Viridiplantae</taxon>
        <taxon>Streptophyta</taxon>
        <taxon>Embryophyta</taxon>
        <taxon>Tracheophyta</taxon>
        <taxon>Spermatophyta</taxon>
        <taxon>Magnoliopsida</taxon>
        <taxon>eudicotyledons</taxon>
        <taxon>Gunneridae</taxon>
        <taxon>Pentapetalae</taxon>
        <taxon>asterids</taxon>
        <taxon>lamiids</taxon>
        <taxon>Solanales</taxon>
        <taxon>Solanaceae</taxon>
        <taxon>Solanoideae</taxon>
        <taxon>Solaneae</taxon>
        <taxon>Solanum</taxon>
    </lineage>
</organism>
<dbReference type="EnsemblPlants" id="PGSC0003DMT400090222">
    <property type="protein sequence ID" value="PGSC0003DMT400090222"/>
    <property type="gene ID" value="PGSC0003DMG400039793"/>
</dbReference>
<name>M1DJX6_SOLTU</name>
<keyword evidence="2" id="KW-1185">Reference proteome</keyword>
<dbReference type="Proteomes" id="UP000011115">
    <property type="component" value="Unassembled WGS sequence"/>
</dbReference>
<dbReference type="InParanoid" id="M1DJX6"/>
<dbReference type="AlphaFoldDB" id="M1DJX6"/>
<evidence type="ECO:0000313" key="2">
    <source>
        <dbReference type="Proteomes" id="UP000011115"/>
    </source>
</evidence>
<dbReference type="HOGENOM" id="CLU_1725551_0_0_1"/>
<dbReference type="PaxDb" id="4113-PGSC0003DMT400090222"/>
<dbReference type="Gramene" id="PGSC0003DMT400090222">
    <property type="protein sequence ID" value="PGSC0003DMT400090222"/>
    <property type="gene ID" value="PGSC0003DMG400039793"/>
</dbReference>